<dbReference type="Pfam" id="PF03404">
    <property type="entry name" value="Mo-co_dimer"/>
    <property type="match status" value="1"/>
</dbReference>
<evidence type="ECO:0000313" key="7">
    <source>
        <dbReference type="EMBL" id="BDE07434.1"/>
    </source>
</evidence>
<dbReference type="EMBL" id="AP025523">
    <property type="protein sequence ID" value="BDE07434.1"/>
    <property type="molecule type" value="Genomic_DNA"/>
</dbReference>
<dbReference type="GO" id="GO:0020037">
    <property type="term" value="F:heme binding"/>
    <property type="evidence" value="ECO:0007669"/>
    <property type="project" value="TreeGrafter"/>
</dbReference>
<dbReference type="Pfam" id="PF00174">
    <property type="entry name" value="Oxidored_molyb"/>
    <property type="match status" value="1"/>
</dbReference>
<evidence type="ECO:0000256" key="1">
    <source>
        <dbReference type="ARBA" id="ARBA00001924"/>
    </source>
</evidence>
<sequence>MLSAFAAPASAQTVVPGVFANGDRPLVAFPQKRPLMVLTPRPPQLETPFAVFDDGVFTPNDAFFVRWHLANIPTSIDGAAHRIAVGGAVAKTLSLSVADLRRMPAVQIAAVNQCSGNSRGFFDPRPAGGQWQNGAMGNALWTGVRLREILDRAGLKPGAKQVQFNGLDEPTIAATRDFKKSLDVDVARGDDVIVAYEMNGAPLPVLNGFPVRLVVPGWYSTYWVKMLSEITAIDHVDDQFWMKTAYRIPDTPRHSVAPSDKDYPTIPINRMAVRSFVTNIASGQTIKAGSVTVRGIAFDGGSGIKSVEFSPDGGTTWTPARLERDYGRYSFRRWTADATLRPGAATLACRAVANDGATQTTAPIWNPGGYMRNVIEQYKVTVA</sequence>
<comment type="cofactor">
    <cofactor evidence="1">
        <name>Mo-molybdopterin</name>
        <dbReference type="ChEBI" id="CHEBI:71302"/>
    </cofactor>
</comment>
<feature type="domain" description="Moybdenum cofactor oxidoreductase dimerisation" evidence="6">
    <location>
        <begin position="268"/>
        <end position="380"/>
    </location>
</feature>
<dbReference type="FunFam" id="3.90.420.10:FF:000007">
    <property type="entry name" value="Sulfite:cytochrome c oxidoreductase subunit A"/>
    <property type="match status" value="1"/>
</dbReference>
<dbReference type="PANTHER" id="PTHR19372">
    <property type="entry name" value="SULFITE REDUCTASE"/>
    <property type="match status" value="1"/>
</dbReference>
<keyword evidence="2" id="KW-0500">Molybdenum</keyword>
<feature type="domain" description="Oxidoreductase molybdopterin-binding" evidence="5">
    <location>
        <begin position="72"/>
        <end position="241"/>
    </location>
</feature>
<accession>A0AAN1XYR4</accession>
<dbReference type="GO" id="GO:0030151">
    <property type="term" value="F:molybdenum ion binding"/>
    <property type="evidence" value="ECO:0007669"/>
    <property type="project" value="InterPro"/>
</dbReference>
<evidence type="ECO:0000259" key="5">
    <source>
        <dbReference type="Pfam" id="PF00174"/>
    </source>
</evidence>
<dbReference type="AlphaFoldDB" id="A0AAN1XYR4"/>
<organism evidence="7 8">
    <name type="scientific">Vulcanimicrobium alpinum</name>
    <dbReference type="NCBI Taxonomy" id="3016050"/>
    <lineage>
        <taxon>Bacteria</taxon>
        <taxon>Bacillati</taxon>
        <taxon>Vulcanimicrobiota</taxon>
        <taxon>Vulcanimicrobiia</taxon>
        <taxon>Vulcanimicrobiales</taxon>
        <taxon>Vulcanimicrobiaceae</taxon>
        <taxon>Vulcanimicrobium</taxon>
    </lineage>
</organism>
<keyword evidence="3" id="KW-0479">Metal-binding</keyword>
<dbReference type="InterPro" id="IPR014756">
    <property type="entry name" value="Ig_E-set"/>
</dbReference>
<dbReference type="GO" id="GO:0006790">
    <property type="term" value="P:sulfur compound metabolic process"/>
    <property type="evidence" value="ECO:0007669"/>
    <property type="project" value="TreeGrafter"/>
</dbReference>
<evidence type="ECO:0000313" key="8">
    <source>
        <dbReference type="Proteomes" id="UP001317532"/>
    </source>
</evidence>
<keyword evidence="4" id="KW-0560">Oxidoreductase</keyword>
<reference evidence="7 8" key="1">
    <citation type="journal article" date="2022" name="ISME Commun">
        <title>Vulcanimicrobium alpinus gen. nov. sp. nov., the first cultivated representative of the candidate phylum 'Eremiobacterota', is a metabolically versatile aerobic anoxygenic phototroph.</title>
        <authorList>
            <person name="Yabe S."/>
            <person name="Muto K."/>
            <person name="Abe K."/>
            <person name="Yokota A."/>
            <person name="Staudigel H."/>
            <person name="Tebo B.M."/>
        </authorList>
    </citation>
    <scope>NUCLEOTIDE SEQUENCE [LARGE SCALE GENOMIC DNA]</scope>
    <source>
        <strain evidence="7 8">WC8-2</strain>
    </source>
</reference>
<dbReference type="PRINTS" id="PR00407">
    <property type="entry name" value="EUMOPTERIN"/>
</dbReference>
<dbReference type="InterPro" id="IPR036374">
    <property type="entry name" value="OxRdtase_Mopterin-bd_sf"/>
</dbReference>
<name>A0AAN1XYR4_UNVUL</name>
<dbReference type="InterPro" id="IPR008335">
    <property type="entry name" value="Mopterin_OxRdtase_euk"/>
</dbReference>
<gene>
    <name evidence="7" type="ORF">WPS_27100</name>
</gene>
<dbReference type="KEGG" id="vab:WPS_27100"/>
<dbReference type="PANTHER" id="PTHR19372:SF7">
    <property type="entry name" value="SULFITE OXIDASE, MITOCHONDRIAL"/>
    <property type="match status" value="1"/>
</dbReference>
<dbReference type="Proteomes" id="UP001317532">
    <property type="component" value="Chromosome"/>
</dbReference>
<dbReference type="SUPFAM" id="SSF81296">
    <property type="entry name" value="E set domains"/>
    <property type="match status" value="1"/>
</dbReference>
<dbReference type="SUPFAM" id="SSF56524">
    <property type="entry name" value="Oxidoreductase molybdopterin-binding domain"/>
    <property type="match status" value="1"/>
</dbReference>
<evidence type="ECO:0000256" key="2">
    <source>
        <dbReference type="ARBA" id="ARBA00022505"/>
    </source>
</evidence>
<evidence type="ECO:0000256" key="4">
    <source>
        <dbReference type="ARBA" id="ARBA00023002"/>
    </source>
</evidence>
<evidence type="ECO:0000259" key="6">
    <source>
        <dbReference type="Pfam" id="PF03404"/>
    </source>
</evidence>
<dbReference type="InterPro" id="IPR000572">
    <property type="entry name" value="OxRdtase_Mopterin-bd_dom"/>
</dbReference>
<keyword evidence="8" id="KW-1185">Reference proteome</keyword>
<dbReference type="InterPro" id="IPR005066">
    <property type="entry name" value="MoCF_OxRdtse_dimer"/>
</dbReference>
<proteinExistence type="predicted"/>
<dbReference type="Gene3D" id="2.60.40.650">
    <property type="match status" value="1"/>
</dbReference>
<evidence type="ECO:0000256" key="3">
    <source>
        <dbReference type="ARBA" id="ARBA00022723"/>
    </source>
</evidence>
<dbReference type="GO" id="GO:0008482">
    <property type="term" value="F:sulfite oxidase activity"/>
    <property type="evidence" value="ECO:0007669"/>
    <property type="project" value="TreeGrafter"/>
</dbReference>
<dbReference type="GO" id="GO:0043546">
    <property type="term" value="F:molybdopterin cofactor binding"/>
    <property type="evidence" value="ECO:0007669"/>
    <property type="project" value="TreeGrafter"/>
</dbReference>
<dbReference type="Gene3D" id="3.90.420.10">
    <property type="entry name" value="Oxidoreductase, molybdopterin-binding domain"/>
    <property type="match status" value="1"/>
</dbReference>
<protein>
    <submittedName>
        <fullName evidence="7">Oxidase</fullName>
    </submittedName>
</protein>